<dbReference type="Pfam" id="PF20028">
    <property type="entry name" value="VMAP-C"/>
    <property type="match status" value="1"/>
</dbReference>
<dbReference type="RefSeq" id="WP_191303514.1">
    <property type="nucleotide sequence ID" value="NZ_BNAR01000013.1"/>
</dbReference>
<dbReference type="Proteomes" id="UP000605568">
    <property type="component" value="Unassembled WGS sequence"/>
</dbReference>
<organism evidence="2 3">
    <name type="scientific">Lentzea cavernae</name>
    <dbReference type="NCBI Taxonomy" id="2020703"/>
    <lineage>
        <taxon>Bacteria</taxon>
        <taxon>Bacillati</taxon>
        <taxon>Actinomycetota</taxon>
        <taxon>Actinomycetes</taxon>
        <taxon>Pseudonocardiales</taxon>
        <taxon>Pseudonocardiaceae</taxon>
        <taxon>Lentzea</taxon>
    </lineage>
</organism>
<reference evidence="3" key="1">
    <citation type="journal article" date="2019" name="Int. J. Syst. Evol. Microbiol.">
        <title>The Global Catalogue of Microorganisms (GCM) 10K type strain sequencing project: providing services to taxonomists for standard genome sequencing and annotation.</title>
        <authorList>
            <consortium name="The Broad Institute Genomics Platform"/>
            <consortium name="The Broad Institute Genome Sequencing Center for Infectious Disease"/>
            <person name="Wu L."/>
            <person name="Ma J."/>
        </authorList>
    </citation>
    <scope>NUCLEOTIDE SEQUENCE [LARGE SCALE GENOMIC DNA]</scope>
    <source>
        <strain evidence="3">CGMCC 4.7367</strain>
    </source>
</reference>
<feature type="domain" description="vWA-MoxR associated protein C-terminal" evidence="1">
    <location>
        <begin position="45"/>
        <end position="146"/>
    </location>
</feature>
<evidence type="ECO:0000313" key="3">
    <source>
        <dbReference type="Proteomes" id="UP000605568"/>
    </source>
</evidence>
<evidence type="ECO:0000259" key="1">
    <source>
        <dbReference type="Pfam" id="PF20028"/>
    </source>
</evidence>
<dbReference type="InterPro" id="IPR045450">
    <property type="entry name" value="VMAP_C"/>
</dbReference>
<sequence>MAQKFQKLRRTGERQERHEVRVLFPAEPLLHLMIMIEMDSIDESRCLLSLWRQDDPLEWPPARGGLYELSVDELKRRIDDVIVTSESKWSDQAISVVLEFVVARSLLRMSIMGLRKERGSGSPRPRVYDCALALRSLERMRSAHWHRF</sequence>
<dbReference type="EMBL" id="BNAR01000013">
    <property type="protein sequence ID" value="GHH54197.1"/>
    <property type="molecule type" value="Genomic_DNA"/>
</dbReference>
<proteinExistence type="predicted"/>
<evidence type="ECO:0000313" key="2">
    <source>
        <dbReference type="EMBL" id="GHH54197.1"/>
    </source>
</evidence>
<comment type="caution">
    <text evidence="2">The sequence shown here is derived from an EMBL/GenBank/DDBJ whole genome shotgun (WGS) entry which is preliminary data.</text>
</comment>
<gene>
    <name evidence="2" type="ORF">GCM10017774_68780</name>
</gene>
<accession>A0ABQ3MMT6</accession>
<name>A0ABQ3MMT6_9PSEU</name>
<keyword evidence="3" id="KW-1185">Reference proteome</keyword>
<protein>
    <recommendedName>
        <fullName evidence="1">vWA-MoxR associated protein C-terminal domain-containing protein</fullName>
    </recommendedName>
</protein>